<accession>B3RUR8</accession>
<dbReference type="InterPro" id="IPR002455">
    <property type="entry name" value="GPCR3_GABA-B"/>
</dbReference>
<dbReference type="SUPFAM" id="SSF53822">
    <property type="entry name" value="Periplasmic binding protein-like I"/>
    <property type="match status" value="1"/>
</dbReference>
<dbReference type="InterPro" id="IPR028082">
    <property type="entry name" value="Peripla_BP_I"/>
</dbReference>
<evidence type="ECO:0000256" key="8">
    <source>
        <dbReference type="ARBA" id="ARBA00023224"/>
    </source>
</evidence>
<dbReference type="STRING" id="10228.B3RUR8"/>
<dbReference type="RefSeq" id="XP_002111902.1">
    <property type="nucleotide sequence ID" value="XM_002111866.1"/>
</dbReference>
<reference evidence="10 11" key="1">
    <citation type="journal article" date="2008" name="Nature">
        <title>The Trichoplax genome and the nature of placozoans.</title>
        <authorList>
            <person name="Srivastava M."/>
            <person name="Begovic E."/>
            <person name="Chapman J."/>
            <person name="Putnam N.H."/>
            <person name="Hellsten U."/>
            <person name="Kawashima T."/>
            <person name="Kuo A."/>
            <person name="Mitros T."/>
            <person name="Salamov A."/>
            <person name="Carpenter M.L."/>
            <person name="Signorovitch A.Y."/>
            <person name="Moreno M.A."/>
            <person name="Kamm K."/>
            <person name="Grimwood J."/>
            <person name="Schmutz J."/>
            <person name="Shapiro H."/>
            <person name="Grigoriev I.V."/>
            <person name="Buss L.W."/>
            <person name="Schierwater B."/>
            <person name="Dellaporta S.L."/>
            <person name="Rokhsar D.S."/>
        </authorList>
    </citation>
    <scope>NUCLEOTIDE SEQUENCE [LARGE SCALE GENOMIC DNA]</scope>
    <source>
        <strain evidence="10 11">Grell-BS-1999</strain>
    </source>
</reference>
<dbReference type="HOGENOM" id="CLU_824717_0_0_1"/>
<keyword evidence="4" id="KW-0297">G-protein coupled receptor</keyword>
<sequence length="337" mass="38817">MSVTLEYLYVYKDTTSKRGTAVNDFIHMVAEKPIKYGIIGLLASSVSEVVCLTTKDWNLATISSSSVSVTMNNRDKFPYFYRTTLSDASYIEAQITFVKHFNWSNIAVVYDISSTYSPTASLLINRLRESNVTVGSSLGVLQIYDHAIENIKGKISLPQRRCIYQVLSLPLKYYFCLALSKAYYSKIYGKKYIWIFPGYYPERWYHIADEDVASVNCTTEQLFEVVKYSFAIYRSFNRNENVTKTISGKIHDHLKAYTYDAMWTLALALNATDTQLRENNRSLLEFTYRSSHIMRIINKKIKESSFQGLTGHVSYKKRERVEKVHILQLQGIIVPLS</sequence>
<keyword evidence="11" id="KW-1185">Reference proteome</keyword>
<dbReference type="GO" id="GO:0004965">
    <property type="term" value="F:G protein-coupled GABA receptor activity"/>
    <property type="evidence" value="ECO:0007669"/>
    <property type="project" value="InterPro"/>
</dbReference>
<dbReference type="InParanoid" id="B3RUR8"/>
<organism evidence="10 11">
    <name type="scientific">Trichoplax adhaerens</name>
    <name type="common">Trichoplax reptans</name>
    <dbReference type="NCBI Taxonomy" id="10228"/>
    <lineage>
        <taxon>Eukaryota</taxon>
        <taxon>Metazoa</taxon>
        <taxon>Placozoa</taxon>
        <taxon>Uniplacotomia</taxon>
        <taxon>Trichoplacea</taxon>
        <taxon>Trichoplacidae</taxon>
        <taxon>Trichoplax</taxon>
    </lineage>
</organism>
<dbReference type="GeneID" id="6753115"/>
<dbReference type="CTD" id="6753115"/>
<dbReference type="AlphaFoldDB" id="B3RUR8"/>
<evidence type="ECO:0000256" key="3">
    <source>
        <dbReference type="ARBA" id="ARBA00022989"/>
    </source>
</evidence>
<dbReference type="Pfam" id="PF01094">
    <property type="entry name" value="ANF_receptor"/>
    <property type="match status" value="1"/>
</dbReference>
<evidence type="ECO:0000256" key="2">
    <source>
        <dbReference type="ARBA" id="ARBA00022692"/>
    </source>
</evidence>
<dbReference type="OMA" id="HIMRIIN"/>
<evidence type="ECO:0000256" key="1">
    <source>
        <dbReference type="ARBA" id="ARBA00004370"/>
    </source>
</evidence>
<evidence type="ECO:0000256" key="6">
    <source>
        <dbReference type="ARBA" id="ARBA00023170"/>
    </source>
</evidence>
<gene>
    <name evidence="10" type="ORF">TRIADDRAFT_55387</name>
</gene>
<dbReference type="InterPro" id="IPR001828">
    <property type="entry name" value="ANF_lig-bd_rcpt"/>
</dbReference>
<evidence type="ECO:0000313" key="11">
    <source>
        <dbReference type="Proteomes" id="UP000009022"/>
    </source>
</evidence>
<evidence type="ECO:0000256" key="4">
    <source>
        <dbReference type="ARBA" id="ARBA00023040"/>
    </source>
</evidence>
<comment type="subcellular location">
    <subcellularLocation>
        <location evidence="1">Membrane</location>
    </subcellularLocation>
</comment>
<keyword evidence="2" id="KW-0812">Transmembrane</keyword>
<dbReference type="Gene3D" id="3.40.50.2300">
    <property type="match status" value="2"/>
</dbReference>
<dbReference type="PhylomeDB" id="B3RUR8"/>
<dbReference type="PANTHER" id="PTHR10519:SF74">
    <property type="entry name" value="GAMMA-AMINOBUTYRIC ACID TYPE B RECEPTOR SUBUNIT 2"/>
    <property type="match status" value="1"/>
</dbReference>
<dbReference type="Proteomes" id="UP000009022">
    <property type="component" value="Unassembled WGS sequence"/>
</dbReference>
<keyword evidence="3" id="KW-1133">Transmembrane helix</keyword>
<proteinExistence type="predicted"/>
<keyword evidence="5" id="KW-0472">Membrane</keyword>
<evidence type="ECO:0000259" key="9">
    <source>
        <dbReference type="Pfam" id="PF01094"/>
    </source>
</evidence>
<keyword evidence="7" id="KW-0325">Glycoprotein</keyword>
<dbReference type="PANTHER" id="PTHR10519">
    <property type="entry name" value="GABA-B RECEPTOR"/>
    <property type="match status" value="1"/>
</dbReference>
<name>B3RUR8_TRIAD</name>
<keyword evidence="6" id="KW-0675">Receptor</keyword>
<keyword evidence="8" id="KW-0807">Transducer</keyword>
<dbReference type="EMBL" id="DS985244">
    <property type="protein sequence ID" value="EDV25869.1"/>
    <property type="molecule type" value="Genomic_DNA"/>
</dbReference>
<dbReference type="PRINTS" id="PR01176">
    <property type="entry name" value="GABABRECEPTR"/>
</dbReference>
<evidence type="ECO:0000256" key="5">
    <source>
        <dbReference type="ARBA" id="ARBA00023136"/>
    </source>
</evidence>
<dbReference type="OrthoDB" id="411630at2759"/>
<protein>
    <recommendedName>
        <fullName evidence="9">Receptor ligand binding region domain-containing protein</fullName>
    </recommendedName>
</protein>
<dbReference type="eggNOG" id="KOG1055">
    <property type="taxonomic scope" value="Eukaryota"/>
</dbReference>
<dbReference type="KEGG" id="tad:TRIADDRAFT_55387"/>
<evidence type="ECO:0000313" key="10">
    <source>
        <dbReference type="EMBL" id="EDV25869.1"/>
    </source>
</evidence>
<evidence type="ECO:0000256" key="7">
    <source>
        <dbReference type="ARBA" id="ARBA00023180"/>
    </source>
</evidence>
<dbReference type="GO" id="GO:0016020">
    <property type="term" value="C:membrane"/>
    <property type="evidence" value="ECO:0007669"/>
    <property type="project" value="UniProtKB-SubCell"/>
</dbReference>
<feature type="domain" description="Receptor ligand binding region" evidence="9">
    <location>
        <begin position="4"/>
        <end position="331"/>
    </location>
</feature>